<keyword evidence="3 12" id="KW-1134">Transmembrane beta strand</keyword>
<protein>
    <recommendedName>
        <fullName evidence="19">TonB-dependent receptor</fullName>
    </recommendedName>
</protein>
<proteinExistence type="inferred from homology"/>
<keyword evidence="8" id="KW-0406">Ion transport</keyword>
<dbReference type="CDD" id="cd01347">
    <property type="entry name" value="ligand_gated_channel"/>
    <property type="match status" value="1"/>
</dbReference>
<evidence type="ECO:0000313" key="18">
    <source>
        <dbReference type="Proteomes" id="UP000615755"/>
    </source>
</evidence>
<evidence type="ECO:0000259" key="16">
    <source>
        <dbReference type="Pfam" id="PF07715"/>
    </source>
</evidence>
<keyword evidence="11 12" id="KW-0998">Cell outer membrane</keyword>
<keyword evidence="4" id="KW-0410">Iron transport</keyword>
<dbReference type="InterPro" id="IPR037066">
    <property type="entry name" value="Plug_dom_sf"/>
</dbReference>
<organism evidence="17 18">
    <name type="scientific">Pseudoalteromonas aurantia 208</name>
    <dbReference type="NCBI Taxonomy" id="1314867"/>
    <lineage>
        <taxon>Bacteria</taxon>
        <taxon>Pseudomonadati</taxon>
        <taxon>Pseudomonadota</taxon>
        <taxon>Gammaproteobacteria</taxon>
        <taxon>Alteromonadales</taxon>
        <taxon>Pseudoalteromonadaceae</taxon>
        <taxon>Pseudoalteromonas</taxon>
    </lineage>
</organism>
<dbReference type="Proteomes" id="UP000615755">
    <property type="component" value="Unassembled WGS sequence"/>
</dbReference>
<comment type="similarity">
    <text evidence="12 13">Belongs to the TonB-dependent receptor family.</text>
</comment>
<comment type="caution">
    <text evidence="17">The sequence shown here is derived from an EMBL/GenBank/DDBJ whole genome shotgun (WGS) entry which is preliminary data.</text>
</comment>
<evidence type="ECO:0000256" key="13">
    <source>
        <dbReference type="RuleBase" id="RU003357"/>
    </source>
</evidence>
<keyword evidence="10 12" id="KW-0472">Membrane</keyword>
<dbReference type="InterPro" id="IPR039426">
    <property type="entry name" value="TonB-dep_rcpt-like"/>
</dbReference>
<evidence type="ECO:0000259" key="15">
    <source>
        <dbReference type="Pfam" id="PF00593"/>
    </source>
</evidence>
<keyword evidence="9 13" id="KW-0798">TonB box</keyword>
<feature type="signal peptide" evidence="14">
    <location>
        <begin position="1"/>
        <end position="24"/>
    </location>
</feature>
<dbReference type="RefSeq" id="WP_192509991.1">
    <property type="nucleotide sequence ID" value="NZ_AQGV01000015.1"/>
</dbReference>
<dbReference type="PANTHER" id="PTHR32552">
    <property type="entry name" value="FERRICHROME IRON RECEPTOR-RELATED"/>
    <property type="match status" value="1"/>
</dbReference>
<evidence type="ECO:0000256" key="6">
    <source>
        <dbReference type="ARBA" id="ARBA00022729"/>
    </source>
</evidence>
<keyword evidence="7" id="KW-0408">Iron</keyword>
<evidence type="ECO:0000256" key="10">
    <source>
        <dbReference type="ARBA" id="ARBA00023136"/>
    </source>
</evidence>
<evidence type="ECO:0000256" key="7">
    <source>
        <dbReference type="ARBA" id="ARBA00023004"/>
    </source>
</evidence>
<keyword evidence="18" id="KW-1185">Reference proteome</keyword>
<evidence type="ECO:0000256" key="4">
    <source>
        <dbReference type="ARBA" id="ARBA00022496"/>
    </source>
</evidence>
<dbReference type="Gene3D" id="2.170.130.10">
    <property type="entry name" value="TonB-dependent receptor, plug domain"/>
    <property type="match status" value="1"/>
</dbReference>
<keyword evidence="2 12" id="KW-0813">Transport</keyword>
<evidence type="ECO:0000256" key="1">
    <source>
        <dbReference type="ARBA" id="ARBA00004571"/>
    </source>
</evidence>
<dbReference type="EMBL" id="AQGV01000015">
    <property type="protein sequence ID" value="MBE0370973.1"/>
    <property type="molecule type" value="Genomic_DNA"/>
</dbReference>
<evidence type="ECO:0000256" key="8">
    <source>
        <dbReference type="ARBA" id="ARBA00023065"/>
    </source>
</evidence>
<sequence length="707" mass="78427">MKQRFRYSLISLSILSACSLNAMANYDDGMDEIEQITVTSTRTAKSSTELALSIGSVSEDVLNNDNSQHLSESLQTIPGVLLNQLSGGQGHNAAIRMPINYGGYTLYLQDNVPLQSAAFYNHNALWWASSNSSLSRLEVMKGAGTSLYGSGAVAATVNILSAPVDSDKNEAGITLGENGYARYQGSATHHLSDQNGVRVSGAYLSNDGWRDNSRVEKTELNVLHEVSVADKHSFKTSIMASSLDQQMLNALTADMFAQDPSQSGLPAEVIKIDPRRKTDYFRISSEYQYQGNGVFASIIPYARYRSNDYIATWQPNMPQVESSVKTIGVLALSNFSHSDDFETTIGIDLEYSQGDAFSFQAATRTTSGWGAATYPKGHVFYDDKTRFKGIAPYIQHVGSITSQLSYSLGLRYDSNEYEFENNLAVYDDDGFGNRSIADRTDTFDHMSPKASLNYQLDDTSNVYVRFANAIRIPTASELYHLKTKETSAQLSSLSEETSDTYEVGYKVNLDAFSLELAYYIMAVDDAIVTAYDDFGASYRVNAASVEHQGIELGVNYQYSDSVSVAFAYSQSDHEFDHYIEDQGRVDYKSKESKAHDLSGNSLQMAPEYVANLRLNYNSRAIEGLNIIAELQSIGDYWMDAKNTQKYSGYTVANLKFNYDLSDALKLHVRIANVTDKKYALQSELRYGKERIQPGAPRTMYAGLNYSF</sequence>
<evidence type="ECO:0000256" key="9">
    <source>
        <dbReference type="ARBA" id="ARBA00023077"/>
    </source>
</evidence>
<dbReference type="PROSITE" id="PS51257">
    <property type="entry name" value="PROKAR_LIPOPROTEIN"/>
    <property type="match status" value="1"/>
</dbReference>
<evidence type="ECO:0000256" key="12">
    <source>
        <dbReference type="PROSITE-ProRule" id="PRU01360"/>
    </source>
</evidence>
<keyword evidence="6 14" id="KW-0732">Signal</keyword>
<dbReference type="Gene3D" id="2.40.170.20">
    <property type="entry name" value="TonB-dependent receptor, beta-barrel domain"/>
    <property type="match status" value="1"/>
</dbReference>
<reference evidence="17 18" key="1">
    <citation type="submission" date="2015-03" db="EMBL/GenBank/DDBJ databases">
        <title>Genome sequence of Pseudoalteromonas aurantia.</title>
        <authorList>
            <person name="Xie B.-B."/>
            <person name="Rong J.-C."/>
            <person name="Qin Q.-L."/>
            <person name="Zhang Y.-Z."/>
        </authorList>
    </citation>
    <scope>NUCLEOTIDE SEQUENCE [LARGE SCALE GENOMIC DNA]</scope>
    <source>
        <strain evidence="17 18">208</strain>
    </source>
</reference>
<feature type="domain" description="TonB-dependent receptor-like beta-barrel" evidence="15">
    <location>
        <begin position="275"/>
        <end position="673"/>
    </location>
</feature>
<feature type="chain" id="PRO_5045441228" description="TonB-dependent receptor" evidence="14">
    <location>
        <begin position="25"/>
        <end position="707"/>
    </location>
</feature>
<dbReference type="InterPro" id="IPR012910">
    <property type="entry name" value="Plug_dom"/>
</dbReference>
<dbReference type="PANTHER" id="PTHR32552:SF68">
    <property type="entry name" value="FERRICHROME OUTER MEMBRANE TRANSPORTER_PHAGE RECEPTOR"/>
    <property type="match status" value="1"/>
</dbReference>
<dbReference type="Pfam" id="PF00593">
    <property type="entry name" value="TonB_dep_Rec_b-barrel"/>
    <property type="match status" value="1"/>
</dbReference>
<dbReference type="PROSITE" id="PS52016">
    <property type="entry name" value="TONB_DEPENDENT_REC_3"/>
    <property type="match status" value="1"/>
</dbReference>
<evidence type="ECO:0000256" key="3">
    <source>
        <dbReference type="ARBA" id="ARBA00022452"/>
    </source>
</evidence>
<evidence type="ECO:0000256" key="11">
    <source>
        <dbReference type="ARBA" id="ARBA00023237"/>
    </source>
</evidence>
<evidence type="ECO:0000313" key="17">
    <source>
        <dbReference type="EMBL" id="MBE0370973.1"/>
    </source>
</evidence>
<evidence type="ECO:0000256" key="5">
    <source>
        <dbReference type="ARBA" id="ARBA00022692"/>
    </source>
</evidence>
<evidence type="ECO:0000256" key="14">
    <source>
        <dbReference type="SAM" id="SignalP"/>
    </source>
</evidence>
<dbReference type="InterPro" id="IPR000531">
    <property type="entry name" value="Beta-barrel_TonB"/>
</dbReference>
<dbReference type="Pfam" id="PF07715">
    <property type="entry name" value="Plug"/>
    <property type="match status" value="1"/>
</dbReference>
<keyword evidence="5 12" id="KW-0812">Transmembrane</keyword>
<dbReference type="InterPro" id="IPR036942">
    <property type="entry name" value="Beta-barrel_TonB_sf"/>
</dbReference>
<gene>
    <name evidence="17" type="ORF">PAUR_b1120</name>
</gene>
<name>A0ABR9EJ27_9GAMM</name>
<dbReference type="SUPFAM" id="SSF56935">
    <property type="entry name" value="Porins"/>
    <property type="match status" value="1"/>
</dbReference>
<evidence type="ECO:0008006" key="19">
    <source>
        <dbReference type="Google" id="ProtNLM"/>
    </source>
</evidence>
<accession>A0ABR9EJ27</accession>
<evidence type="ECO:0000256" key="2">
    <source>
        <dbReference type="ARBA" id="ARBA00022448"/>
    </source>
</evidence>
<feature type="domain" description="TonB-dependent receptor plug" evidence="16">
    <location>
        <begin position="49"/>
        <end position="155"/>
    </location>
</feature>
<comment type="subcellular location">
    <subcellularLocation>
        <location evidence="1 12">Cell outer membrane</location>
        <topology evidence="1 12">Multi-pass membrane protein</topology>
    </subcellularLocation>
</comment>